<dbReference type="PANTHER" id="PTHR48421:SF1">
    <property type="entry name" value="MYCBP-ASSOCIATED PROTEIN"/>
    <property type="match status" value="1"/>
</dbReference>
<dbReference type="Pfam" id="PF14646">
    <property type="entry name" value="MYCBPAP"/>
    <property type="match status" value="1"/>
</dbReference>
<dbReference type="InterPro" id="IPR032707">
    <property type="entry name" value="MYCBPAP"/>
</dbReference>
<gene>
    <name evidence="2" type="ORF">GSLYS_00007094001</name>
</gene>
<feature type="compositionally biased region" description="Pro residues" evidence="1">
    <location>
        <begin position="825"/>
        <end position="836"/>
    </location>
</feature>
<feature type="region of interest" description="Disordered" evidence="1">
    <location>
        <begin position="768"/>
        <end position="869"/>
    </location>
</feature>
<proteinExistence type="predicted"/>
<dbReference type="Proteomes" id="UP001497497">
    <property type="component" value="Unassembled WGS sequence"/>
</dbReference>
<dbReference type="AlphaFoldDB" id="A0AAV2HGI9"/>
<feature type="region of interest" description="Disordered" evidence="1">
    <location>
        <begin position="95"/>
        <end position="139"/>
    </location>
</feature>
<dbReference type="PANTHER" id="PTHR48421">
    <property type="entry name" value="MYCBP-ASSOCIATED PROTEIN"/>
    <property type="match status" value="1"/>
</dbReference>
<evidence type="ECO:0008006" key="4">
    <source>
        <dbReference type="Google" id="ProtNLM"/>
    </source>
</evidence>
<feature type="compositionally biased region" description="Basic residues" evidence="1">
    <location>
        <begin position="109"/>
        <end position="119"/>
    </location>
</feature>
<dbReference type="Gene3D" id="2.60.40.10">
    <property type="entry name" value="Immunoglobulins"/>
    <property type="match status" value="1"/>
</dbReference>
<keyword evidence="3" id="KW-1185">Reference proteome</keyword>
<feature type="compositionally biased region" description="Basic and acidic residues" evidence="1">
    <location>
        <begin position="773"/>
        <end position="796"/>
    </location>
</feature>
<feature type="compositionally biased region" description="Basic and acidic residues" evidence="1">
    <location>
        <begin position="120"/>
        <end position="133"/>
    </location>
</feature>
<accession>A0AAV2HGI9</accession>
<organism evidence="2 3">
    <name type="scientific">Lymnaea stagnalis</name>
    <name type="common">Great pond snail</name>
    <name type="synonym">Helix stagnalis</name>
    <dbReference type="NCBI Taxonomy" id="6523"/>
    <lineage>
        <taxon>Eukaryota</taxon>
        <taxon>Metazoa</taxon>
        <taxon>Spiralia</taxon>
        <taxon>Lophotrochozoa</taxon>
        <taxon>Mollusca</taxon>
        <taxon>Gastropoda</taxon>
        <taxon>Heterobranchia</taxon>
        <taxon>Euthyneura</taxon>
        <taxon>Panpulmonata</taxon>
        <taxon>Hygrophila</taxon>
        <taxon>Lymnaeoidea</taxon>
        <taxon>Lymnaeidae</taxon>
        <taxon>Lymnaea</taxon>
    </lineage>
</organism>
<dbReference type="InterPro" id="IPR013783">
    <property type="entry name" value="Ig-like_fold"/>
</dbReference>
<sequence>MASKRSMSVELTKPPVLKQIVQNSSVVYRRHSVFSSDSRYVVSMIRKERFKKGKTDGTREVSTTPSHEPEDRLGTTKIWNDEIAKFQIKQDDLVKIQPPHPPSEEKKMGIKRVPVKKAKKIPEQEKIPPKPEQNHPSSVKDYAGDSGIPILNFLSKSITGYAGPRYDEKGDVIPYSILGKYEDFHKEAVQRGDLLEVNHSNGYEDRTDTPSVKYEKKKQPIRLSQDESNALRNWNIKMMERKRQQGYISNLLQKPLDQLAMNQADNFRAVQEQRYLIDRTIPKVDYGKGYRVGSEFWNQQRQLGDDLFGIHMSLTQTQKGYPPPVEHVGLPTLIKEEKGCEWIGKGNAHVNYPWHKSDFLNQRLKQLQPYIEEMDPWKPDFDNLQVIGTNKTEEKSDEKDRKKEEEEFDAYLDGFGVDLGDNQMGLEGDGRTNKEGSGSPIMQEPINEPIFGPAMLFGGQQARWTGDGFSHKNQVAMESRVTFEAFTGDRITSHLQFVNNGTTAIYFDWKKVGKDNPFEVVKNDVQRFYFNSAPGVILPGETIKFPYVFKSPTPGVYTEQWKMETRPILCGGAALLVTLRGVAVQEDKFKQQREKLEKDLAERQSKQIVSELLLDLVKGIRTPERSRSPIDAYITEEEIFNRNNPQFQFAHELVSQLKDLHGQLFDENERVENVWSLSIEDLHESIMELEDDDKRDNLLQQMNTIVAKLTCIPPKLLPQQMYCKGYQLFLEAIDCIVGESFLIRHTMGLPVRDQDDFDKDAIIGKQGENNTDLIHEDIVMPPADDNRRGNKSRGDTGKGAQGKAPAKSDGKVSKTPTGKPDPKGKIPPSPAPPPPKKATTPVKITPPPPSGGQAEVSADQVPEQPSTDSTVDVIVVDPEIAAAEQLYKDTFTIQVYNILGELADNMDLIFTALLNE</sequence>
<dbReference type="EMBL" id="CAXITT010000133">
    <property type="protein sequence ID" value="CAL1533076.1"/>
    <property type="molecule type" value="Genomic_DNA"/>
</dbReference>
<name>A0AAV2HGI9_LYMST</name>
<comment type="caution">
    <text evidence="2">The sequence shown here is derived from an EMBL/GenBank/DDBJ whole genome shotgun (WGS) entry which is preliminary data.</text>
</comment>
<feature type="region of interest" description="Disordered" evidence="1">
    <location>
        <begin position="51"/>
        <end position="73"/>
    </location>
</feature>
<reference evidence="2 3" key="1">
    <citation type="submission" date="2024-04" db="EMBL/GenBank/DDBJ databases">
        <authorList>
            <consortium name="Genoscope - CEA"/>
            <person name="William W."/>
        </authorList>
    </citation>
    <scope>NUCLEOTIDE SEQUENCE [LARGE SCALE GENOMIC DNA]</scope>
</reference>
<evidence type="ECO:0000313" key="2">
    <source>
        <dbReference type="EMBL" id="CAL1533076.1"/>
    </source>
</evidence>
<evidence type="ECO:0000256" key="1">
    <source>
        <dbReference type="SAM" id="MobiDB-lite"/>
    </source>
</evidence>
<protein>
    <recommendedName>
        <fullName evidence="4">MYCBP-associated protein</fullName>
    </recommendedName>
</protein>
<evidence type="ECO:0000313" key="3">
    <source>
        <dbReference type="Proteomes" id="UP001497497"/>
    </source>
</evidence>